<dbReference type="NCBIfam" id="TIGR01312">
    <property type="entry name" value="XylB"/>
    <property type="match status" value="1"/>
</dbReference>
<feature type="site" description="Important for activity" evidence="8">
    <location>
        <position position="6"/>
    </location>
</feature>
<dbReference type="EC" id="2.7.1.17" evidence="8 9"/>
<dbReference type="OrthoDB" id="39631at2"/>
<dbReference type="AlphaFoldDB" id="F7YUS4"/>
<dbReference type="STRING" id="688269.Theth_0157"/>
<evidence type="ECO:0000256" key="7">
    <source>
        <dbReference type="ARBA" id="ARBA00023277"/>
    </source>
</evidence>
<feature type="active site" description="Proton acceptor" evidence="8">
    <location>
        <position position="235"/>
    </location>
</feature>
<keyword evidence="7 8" id="KW-0119">Carbohydrate metabolism</keyword>
<reference evidence="12 13" key="1">
    <citation type="submission" date="2010-11" db="EMBL/GenBank/DDBJ databases">
        <title>The complete genome of Thermotoga thermarum DSM 5069.</title>
        <authorList>
            <consortium name="US DOE Joint Genome Institute (JGI-PGF)"/>
            <person name="Lucas S."/>
            <person name="Copeland A."/>
            <person name="Lapidus A."/>
            <person name="Bruce D."/>
            <person name="Goodwin L."/>
            <person name="Pitluck S."/>
            <person name="Kyrpides N."/>
            <person name="Mavromatis K."/>
            <person name="Ivanova N."/>
            <person name="Zeytun A."/>
            <person name="Brettin T."/>
            <person name="Detter J.C."/>
            <person name="Tapia R."/>
            <person name="Han C."/>
            <person name="Land M."/>
            <person name="Hauser L."/>
            <person name="Markowitz V."/>
            <person name="Cheng J.-F."/>
            <person name="Hugenholtz P."/>
            <person name="Woyke T."/>
            <person name="Wu D."/>
            <person name="Spring S."/>
            <person name="Schroeder M."/>
            <person name="Brambilla E."/>
            <person name="Klenk H.-P."/>
            <person name="Eisen J.A."/>
        </authorList>
    </citation>
    <scope>NUCLEOTIDE SEQUENCE [LARGE SCALE GENOMIC DNA]</scope>
    <source>
        <strain evidence="12 13">DSM 5069</strain>
    </source>
</reference>
<dbReference type="Pfam" id="PF00370">
    <property type="entry name" value="FGGY_N"/>
    <property type="match status" value="1"/>
</dbReference>
<dbReference type="InterPro" id="IPR043129">
    <property type="entry name" value="ATPase_NBD"/>
</dbReference>
<dbReference type="GO" id="GO:0005998">
    <property type="term" value="P:xylulose catabolic process"/>
    <property type="evidence" value="ECO:0007669"/>
    <property type="project" value="UniProtKB-UniRule"/>
</dbReference>
<evidence type="ECO:0000259" key="11">
    <source>
        <dbReference type="Pfam" id="PF02782"/>
    </source>
</evidence>
<dbReference type="GO" id="GO:0004856">
    <property type="term" value="F:D-xylulokinase activity"/>
    <property type="evidence" value="ECO:0007669"/>
    <property type="project" value="UniProtKB-UniRule"/>
</dbReference>
<accession>F7YUS4</accession>
<dbReference type="Proteomes" id="UP000006804">
    <property type="component" value="Chromosome"/>
</dbReference>
<evidence type="ECO:0000259" key="10">
    <source>
        <dbReference type="Pfam" id="PF00370"/>
    </source>
</evidence>
<name>F7YUS4_9THEM</name>
<keyword evidence="4 8" id="KW-0547">Nucleotide-binding</keyword>
<comment type="similarity">
    <text evidence="1 8 9">Belongs to the FGGY kinase family.</text>
</comment>
<keyword evidence="6 8" id="KW-0067">ATP-binding</keyword>
<evidence type="ECO:0000256" key="6">
    <source>
        <dbReference type="ARBA" id="ARBA00022840"/>
    </source>
</evidence>
<feature type="domain" description="Carbohydrate kinase FGGY C-terminal" evidence="11">
    <location>
        <begin position="251"/>
        <end position="436"/>
    </location>
</feature>
<dbReference type="RefSeq" id="WP_013931485.1">
    <property type="nucleotide sequence ID" value="NC_015707.1"/>
</dbReference>
<evidence type="ECO:0000313" key="13">
    <source>
        <dbReference type="Proteomes" id="UP000006804"/>
    </source>
</evidence>
<dbReference type="PIRSF" id="PIRSF000538">
    <property type="entry name" value="GlpK"/>
    <property type="match status" value="1"/>
</dbReference>
<dbReference type="SUPFAM" id="SSF53067">
    <property type="entry name" value="Actin-like ATPase domain"/>
    <property type="match status" value="2"/>
</dbReference>
<sequence length="486" mass="53739">MYAGIDVGTTSVKLIVFDWEGNIVFRQSQELPISSPKPGWYEQNPEDWWAAVKVLLSKLAKTKIEPKIIGLTGQMHSLVLVDKAGNVLRPAILWNDQRCYLETKILTDQLGGEKVVIERLGNPILTGFTAPKLLWVKNNEPEVYKKASTFMLPKDFIAWKLTGKICTEPSDASGTSLFNVKENKWDEEALKVFSDSHIQPPQVVPSQAVVGEVVGGVTREIGFKTRPLVVAGGADNACAALGMNAFIENVMVISVGTSGTVILTNKSYVPDLTGRVHTFRHVINDMFYHMGVVLSATFSLDWFARLVNNQDVGSLIEELENTKPCHNGIFFLPYLSGERTPHKNPDARGVFFGLSGNTDRKALTRAILEGVGFALRDCRDAIQDLVSTPKVAKITGGGSRSELWIKIIASILNVKLERLTKNEGASTGAAMLAGMADGAPIEKWNQVESTFLPVEEWTKVYEEGIKYYRELYSSLKELMSTTRKLE</sequence>
<evidence type="ECO:0000256" key="9">
    <source>
        <dbReference type="RuleBase" id="RU364073"/>
    </source>
</evidence>
<dbReference type="CDD" id="cd07808">
    <property type="entry name" value="ASKHA_NBD_FGGY_EcXK-like"/>
    <property type="match status" value="1"/>
</dbReference>
<feature type="binding site" evidence="8">
    <location>
        <begin position="75"/>
        <end position="76"/>
    </location>
    <ligand>
        <name>substrate</name>
    </ligand>
</feature>
<dbReference type="InterPro" id="IPR000577">
    <property type="entry name" value="Carb_kinase_FGGY"/>
</dbReference>
<comment type="function">
    <text evidence="8">Catalyzes the phosphorylation of D-xylulose to D-xylulose 5-phosphate.</text>
</comment>
<keyword evidence="13" id="KW-1185">Reference proteome</keyword>
<dbReference type="InterPro" id="IPR018485">
    <property type="entry name" value="FGGY_C"/>
</dbReference>
<comment type="catalytic activity">
    <reaction evidence="8 9">
        <text>D-xylulose + ATP = D-xylulose 5-phosphate + ADP + H(+)</text>
        <dbReference type="Rhea" id="RHEA:10964"/>
        <dbReference type="ChEBI" id="CHEBI:15378"/>
        <dbReference type="ChEBI" id="CHEBI:17140"/>
        <dbReference type="ChEBI" id="CHEBI:30616"/>
        <dbReference type="ChEBI" id="CHEBI:57737"/>
        <dbReference type="ChEBI" id="CHEBI:456216"/>
        <dbReference type="EC" id="2.7.1.17"/>
    </reaction>
</comment>
<dbReference type="KEGG" id="tta:Theth_0157"/>
<evidence type="ECO:0000256" key="2">
    <source>
        <dbReference type="ARBA" id="ARBA00022629"/>
    </source>
</evidence>
<dbReference type="InterPro" id="IPR006000">
    <property type="entry name" value="Xylulokinase"/>
</dbReference>
<keyword evidence="2 8" id="KW-0859">Xylose metabolism</keyword>
<dbReference type="PATRIC" id="fig|688269.3.peg.160"/>
<dbReference type="InterPro" id="IPR050406">
    <property type="entry name" value="FGGY_Carb_Kinase"/>
</dbReference>
<protein>
    <recommendedName>
        <fullName evidence="8 9">Xylulose kinase</fullName>
        <shortName evidence="8 9">Xylulokinase</shortName>
        <ecNumber evidence="8 9">2.7.1.17</ecNumber>
    </recommendedName>
</protein>
<feature type="domain" description="Carbohydrate kinase FGGY N-terminal" evidence="10">
    <location>
        <begin position="1"/>
        <end position="242"/>
    </location>
</feature>
<dbReference type="eggNOG" id="COG1070">
    <property type="taxonomic scope" value="Bacteria"/>
</dbReference>
<evidence type="ECO:0000256" key="3">
    <source>
        <dbReference type="ARBA" id="ARBA00022679"/>
    </source>
</evidence>
<gene>
    <name evidence="8 9" type="primary">xylB</name>
    <name evidence="12" type="ORF">Theth_0157</name>
</gene>
<dbReference type="PANTHER" id="PTHR43095">
    <property type="entry name" value="SUGAR KINASE"/>
    <property type="match status" value="1"/>
</dbReference>
<evidence type="ECO:0000256" key="4">
    <source>
        <dbReference type="ARBA" id="ARBA00022741"/>
    </source>
</evidence>
<evidence type="ECO:0000256" key="8">
    <source>
        <dbReference type="HAMAP-Rule" id="MF_02220"/>
    </source>
</evidence>
<dbReference type="GO" id="GO:0042732">
    <property type="term" value="P:D-xylose metabolic process"/>
    <property type="evidence" value="ECO:0007669"/>
    <property type="project" value="UniProtKB-KW"/>
</dbReference>
<keyword evidence="5 8" id="KW-0418">Kinase</keyword>
<dbReference type="Pfam" id="PF02782">
    <property type="entry name" value="FGGY_C"/>
    <property type="match status" value="1"/>
</dbReference>
<organism evidence="12 13">
    <name type="scientific">Pseudothermotoga thermarum DSM 5069</name>
    <dbReference type="NCBI Taxonomy" id="688269"/>
    <lineage>
        <taxon>Bacteria</taxon>
        <taxon>Thermotogati</taxon>
        <taxon>Thermotogota</taxon>
        <taxon>Thermotogae</taxon>
        <taxon>Thermotogales</taxon>
        <taxon>Thermotogaceae</taxon>
        <taxon>Pseudothermotoga</taxon>
    </lineage>
</organism>
<dbReference type="PANTHER" id="PTHR43095:SF5">
    <property type="entry name" value="XYLULOSE KINASE"/>
    <property type="match status" value="1"/>
</dbReference>
<dbReference type="InterPro" id="IPR018484">
    <property type="entry name" value="FGGY_N"/>
</dbReference>
<dbReference type="PROSITE" id="PS00933">
    <property type="entry name" value="FGGY_KINASES_1"/>
    <property type="match status" value="1"/>
</dbReference>
<evidence type="ECO:0000313" key="12">
    <source>
        <dbReference type="EMBL" id="AEH50261.1"/>
    </source>
</evidence>
<proteinExistence type="inferred from homology"/>
<dbReference type="GO" id="GO:0005524">
    <property type="term" value="F:ATP binding"/>
    <property type="evidence" value="ECO:0007669"/>
    <property type="project" value="UniProtKB-UniRule"/>
</dbReference>
<keyword evidence="3 8" id="KW-0808">Transferase</keyword>
<dbReference type="HOGENOM" id="CLU_009281_3_0_0"/>
<dbReference type="HAMAP" id="MF_02220">
    <property type="entry name" value="XylB"/>
    <property type="match status" value="1"/>
</dbReference>
<dbReference type="Gene3D" id="3.30.420.40">
    <property type="match status" value="2"/>
</dbReference>
<evidence type="ECO:0000256" key="5">
    <source>
        <dbReference type="ARBA" id="ARBA00022777"/>
    </source>
</evidence>
<dbReference type="InterPro" id="IPR018483">
    <property type="entry name" value="Carb_kinase_FGGY_CS"/>
</dbReference>
<dbReference type="EMBL" id="CP002351">
    <property type="protein sequence ID" value="AEH50261.1"/>
    <property type="molecule type" value="Genomic_DNA"/>
</dbReference>
<evidence type="ECO:0000256" key="1">
    <source>
        <dbReference type="ARBA" id="ARBA00009156"/>
    </source>
</evidence>